<keyword evidence="6 8" id="KW-0472">Membrane</keyword>
<name>A0A2H3GFK1_FUSOX</name>
<protein>
    <recommendedName>
        <fullName evidence="9">Major facilitator superfamily (MFS) profile domain-containing protein</fullName>
    </recommendedName>
</protein>
<keyword evidence="4 8" id="KW-0812">Transmembrane</keyword>
<evidence type="ECO:0000256" key="5">
    <source>
        <dbReference type="ARBA" id="ARBA00022989"/>
    </source>
</evidence>
<dbReference type="GO" id="GO:0022857">
    <property type="term" value="F:transmembrane transporter activity"/>
    <property type="evidence" value="ECO:0007669"/>
    <property type="project" value="InterPro"/>
</dbReference>
<evidence type="ECO:0000256" key="6">
    <source>
        <dbReference type="ARBA" id="ARBA00023136"/>
    </source>
</evidence>
<keyword evidence="3" id="KW-0813">Transport</keyword>
<reference evidence="10 11" key="1">
    <citation type="journal article" date="2016" name="Environ. Microbiol.">
        <title>Effector profiles distinguish formae speciales of Fusarium oxysporum.</title>
        <authorList>
            <person name="van Dam P."/>
            <person name="Fokkens L."/>
            <person name="Schmidt S.M."/>
            <person name="Linmans J.H."/>
            <person name="Kistler H.C."/>
            <person name="Ma L.J."/>
            <person name="Rep M."/>
        </authorList>
    </citation>
    <scope>NUCLEOTIDE SEQUENCE [LARGE SCALE GENOMIC DNA]</scope>
    <source>
        <strain evidence="10 11">Forc016</strain>
    </source>
</reference>
<dbReference type="FunFam" id="3.30.1330.40:FF:000001">
    <property type="entry name" value="L-PSP family endoribonuclease"/>
    <property type="match status" value="1"/>
</dbReference>
<dbReference type="NCBIfam" id="TIGR00004">
    <property type="entry name" value="Rid family detoxifying hydrolase"/>
    <property type="match status" value="1"/>
</dbReference>
<comment type="caution">
    <text evidence="10">The sequence shown here is derived from an EMBL/GenBank/DDBJ whole genome shotgun (WGS) entry which is preliminary data.</text>
</comment>
<evidence type="ECO:0000256" key="2">
    <source>
        <dbReference type="ARBA" id="ARBA00010552"/>
    </source>
</evidence>
<dbReference type="Gene3D" id="1.20.1250.20">
    <property type="entry name" value="MFS general substrate transporter like domains"/>
    <property type="match status" value="1"/>
</dbReference>
<dbReference type="InterPro" id="IPR006175">
    <property type="entry name" value="YjgF/YER057c/UK114"/>
</dbReference>
<feature type="transmembrane region" description="Helical" evidence="8">
    <location>
        <begin position="182"/>
        <end position="201"/>
    </location>
</feature>
<dbReference type="InterPro" id="IPR035959">
    <property type="entry name" value="RutC-like_sf"/>
</dbReference>
<dbReference type="SUPFAM" id="SSF55298">
    <property type="entry name" value="YjgF-like"/>
    <property type="match status" value="1"/>
</dbReference>
<dbReference type="InterPro" id="IPR011701">
    <property type="entry name" value="MFS"/>
</dbReference>
<evidence type="ECO:0000256" key="3">
    <source>
        <dbReference type="ARBA" id="ARBA00022448"/>
    </source>
</evidence>
<dbReference type="InterPro" id="IPR006056">
    <property type="entry name" value="RidA"/>
</dbReference>
<accession>A0A2H3GFK1</accession>
<keyword evidence="7" id="KW-0325">Glycoprotein</keyword>
<dbReference type="InterPro" id="IPR036259">
    <property type="entry name" value="MFS_trans_sf"/>
</dbReference>
<sequence length="292" mass="31739">MSLRTGVLTTDAPAPSPHLSQAIIHNGTVYCSGSFGMDPQTRQLAEGPYHQTAGALKNLDAILNKAGTSLHNALKVTIFILNMDHYAEVNKAYLEFFTSDPKPSRTCVAVAQLPLKGAHVEMEAIAAIPEKSSKLQAKLDSLEKDLGLSGNYYSTALAILNVGYMLMQIPSNMILTHVRPSIYIPAWVCLWSVVSAATAACNSFTHLIIIRFFLGIYEAPFFPGIFFLLSCWYTKKELALRYAFLYSGLVLATAVSGLLAAGIFAGLGGVAGLQGWRWLFILEGAVRLSCWD</sequence>
<evidence type="ECO:0000256" key="8">
    <source>
        <dbReference type="SAM" id="Phobius"/>
    </source>
</evidence>
<dbReference type="GO" id="GO:0005739">
    <property type="term" value="C:mitochondrion"/>
    <property type="evidence" value="ECO:0007669"/>
    <property type="project" value="UniProtKB-ARBA"/>
</dbReference>
<organism evidence="10 11">
    <name type="scientific">Fusarium oxysporum f. sp. radicis-cucumerinum</name>
    <dbReference type="NCBI Taxonomy" id="327505"/>
    <lineage>
        <taxon>Eukaryota</taxon>
        <taxon>Fungi</taxon>
        <taxon>Dikarya</taxon>
        <taxon>Ascomycota</taxon>
        <taxon>Pezizomycotina</taxon>
        <taxon>Sordariomycetes</taxon>
        <taxon>Hypocreomycetidae</taxon>
        <taxon>Hypocreales</taxon>
        <taxon>Nectriaceae</taxon>
        <taxon>Fusarium</taxon>
        <taxon>Fusarium oxysporum species complex</taxon>
    </lineage>
</organism>
<dbReference type="PANTHER" id="PTHR43791:SF62">
    <property type="entry name" value="MAJOR FACILITATOR SUPERFAMILY (MFS) PROFILE DOMAIN-CONTAINING PROTEIN"/>
    <property type="match status" value="1"/>
</dbReference>
<keyword evidence="5 8" id="KW-1133">Transmembrane helix</keyword>
<evidence type="ECO:0000256" key="4">
    <source>
        <dbReference type="ARBA" id="ARBA00022692"/>
    </source>
</evidence>
<dbReference type="Pfam" id="PF01042">
    <property type="entry name" value="Ribonuc_L-PSP"/>
    <property type="match status" value="1"/>
</dbReference>
<dbReference type="CDD" id="cd00448">
    <property type="entry name" value="YjgF_YER057c_UK114_family"/>
    <property type="match status" value="1"/>
</dbReference>
<feature type="transmembrane region" description="Helical" evidence="8">
    <location>
        <begin position="208"/>
        <end position="229"/>
    </location>
</feature>
<evidence type="ECO:0000256" key="1">
    <source>
        <dbReference type="ARBA" id="ARBA00004141"/>
    </source>
</evidence>
<proteinExistence type="inferred from homology"/>
<dbReference type="Gene3D" id="3.30.1330.40">
    <property type="entry name" value="RutC-like"/>
    <property type="match status" value="1"/>
</dbReference>
<comment type="similarity">
    <text evidence="2">Belongs to the RutC family.</text>
</comment>
<dbReference type="SUPFAM" id="SSF103473">
    <property type="entry name" value="MFS general substrate transporter"/>
    <property type="match status" value="1"/>
</dbReference>
<dbReference type="Pfam" id="PF07690">
    <property type="entry name" value="MFS_1"/>
    <property type="match status" value="1"/>
</dbReference>
<dbReference type="EMBL" id="MABQ02000008">
    <property type="protein sequence ID" value="PCD28896.1"/>
    <property type="molecule type" value="Genomic_DNA"/>
</dbReference>
<dbReference type="PANTHER" id="PTHR43791">
    <property type="entry name" value="PERMEASE-RELATED"/>
    <property type="match status" value="1"/>
</dbReference>
<dbReference type="GO" id="GO:0016020">
    <property type="term" value="C:membrane"/>
    <property type="evidence" value="ECO:0007669"/>
    <property type="project" value="UniProtKB-SubCell"/>
</dbReference>
<feature type="transmembrane region" description="Helical" evidence="8">
    <location>
        <begin position="152"/>
        <end position="170"/>
    </location>
</feature>
<dbReference type="PROSITE" id="PS50850">
    <property type="entry name" value="MFS"/>
    <property type="match status" value="1"/>
</dbReference>
<dbReference type="InterPro" id="IPR020846">
    <property type="entry name" value="MFS_dom"/>
</dbReference>
<feature type="domain" description="Major facilitator superfamily (MFS) profile" evidence="9">
    <location>
        <begin position="110"/>
        <end position="292"/>
    </location>
</feature>
<evidence type="ECO:0000313" key="10">
    <source>
        <dbReference type="EMBL" id="PCD28896.1"/>
    </source>
</evidence>
<dbReference type="FunFam" id="1.20.1250.20:FF:000057">
    <property type="entry name" value="MFS general substrate transporter"/>
    <property type="match status" value="1"/>
</dbReference>
<dbReference type="AlphaFoldDB" id="A0A2H3GFK1"/>
<gene>
    <name evidence="10" type="ORF">AU210_011446</name>
</gene>
<reference evidence="10 11" key="2">
    <citation type="journal article" date="2017" name="Sci. Rep.">
        <title>A mobile pathogenicity chromosome in Fusarium oxysporum for infection of multiple cucurbit species.</title>
        <authorList>
            <person name="van Dam P."/>
            <person name="Fokkens L."/>
            <person name="Ayukawa Y."/>
            <person name="van der Gragt M."/>
            <person name="Ter Horst A."/>
            <person name="Brankovics B."/>
            <person name="Houterman P.M."/>
            <person name="Arie T."/>
            <person name="Rep M."/>
        </authorList>
    </citation>
    <scope>NUCLEOTIDE SEQUENCE [LARGE SCALE GENOMIC DNA]</scope>
    <source>
        <strain evidence="10 11">Forc016</strain>
    </source>
</reference>
<dbReference type="Proteomes" id="UP000219602">
    <property type="component" value="Chromosome 10"/>
</dbReference>
<comment type="subcellular location">
    <subcellularLocation>
        <location evidence="1">Membrane</location>
        <topology evidence="1">Multi-pass membrane protein</topology>
    </subcellularLocation>
</comment>
<feature type="transmembrane region" description="Helical" evidence="8">
    <location>
        <begin position="249"/>
        <end position="273"/>
    </location>
</feature>
<evidence type="ECO:0000256" key="7">
    <source>
        <dbReference type="ARBA" id="ARBA00023180"/>
    </source>
</evidence>
<evidence type="ECO:0000259" key="9">
    <source>
        <dbReference type="PROSITE" id="PS50850"/>
    </source>
</evidence>
<evidence type="ECO:0000313" key="11">
    <source>
        <dbReference type="Proteomes" id="UP000219602"/>
    </source>
</evidence>